<name>A0A8H3J3C6_9LECA</name>
<feature type="region of interest" description="Disordered" evidence="1">
    <location>
        <begin position="28"/>
        <end position="59"/>
    </location>
</feature>
<accession>A0A8H3J3C6</accession>
<comment type="caution">
    <text evidence="2">The sequence shown here is derived from an EMBL/GenBank/DDBJ whole genome shotgun (WGS) entry which is preliminary data.</text>
</comment>
<keyword evidence="3" id="KW-1185">Reference proteome</keyword>
<protein>
    <submittedName>
        <fullName evidence="2">Uncharacterized protein</fullName>
    </submittedName>
</protein>
<feature type="compositionally biased region" description="Polar residues" evidence="1">
    <location>
        <begin position="29"/>
        <end position="38"/>
    </location>
</feature>
<dbReference type="EMBL" id="CAJPDS010000141">
    <property type="protein sequence ID" value="CAF9939945.1"/>
    <property type="molecule type" value="Genomic_DNA"/>
</dbReference>
<dbReference type="Proteomes" id="UP000664521">
    <property type="component" value="Unassembled WGS sequence"/>
</dbReference>
<sequence length="145" mass="16894">MPSSCDFPVSTKKPVKPVKFCPEKCRPNSILSQASNDENPWPSEPSPCDNNDPDNEKHKKNYSNMIQSLNDRNITSLEHLQYIFAQYRLYDQYADSCKRNLLEIGVRVELLHHYGIRKVPVQPSQLKYKRWNSEQILGWRGDGKD</sequence>
<evidence type="ECO:0000256" key="1">
    <source>
        <dbReference type="SAM" id="MobiDB-lite"/>
    </source>
</evidence>
<proteinExistence type="predicted"/>
<organism evidence="2 3">
    <name type="scientific">Heterodermia speciosa</name>
    <dbReference type="NCBI Taxonomy" id="116794"/>
    <lineage>
        <taxon>Eukaryota</taxon>
        <taxon>Fungi</taxon>
        <taxon>Dikarya</taxon>
        <taxon>Ascomycota</taxon>
        <taxon>Pezizomycotina</taxon>
        <taxon>Lecanoromycetes</taxon>
        <taxon>OSLEUM clade</taxon>
        <taxon>Lecanoromycetidae</taxon>
        <taxon>Caliciales</taxon>
        <taxon>Physciaceae</taxon>
        <taxon>Heterodermia</taxon>
    </lineage>
</organism>
<dbReference type="AlphaFoldDB" id="A0A8H3J3C6"/>
<evidence type="ECO:0000313" key="3">
    <source>
        <dbReference type="Proteomes" id="UP000664521"/>
    </source>
</evidence>
<evidence type="ECO:0000313" key="2">
    <source>
        <dbReference type="EMBL" id="CAF9939945.1"/>
    </source>
</evidence>
<gene>
    <name evidence="2" type="ORF">HETSPECPRED_002112</name>
</gene>
<reference evidence="2" key="1">
    <citation type="submission" date="2021-03" db="EMBL/GenBank/DDBJ databases">
        <authorList>
            <person name="Tagirdzhanova G."/>
        </authorList>
    </citation>
    <scope>NUCLEOTIDE SEQUENCE</scope>
</reference>